<keyword evidence="2 8" id="KW-0690">Ribosome biogenesis</keyword>
<dbReference type="GO" id="GO:0030687">
    <property type="term" value="C:preribosome, large subunit precursor"/>
    <property type="evidence" value="ECO:0007669"/>
    <property type="project" value="TreeGrafter"/>
</dbReference>
<dbReference type="InterPro" id="IPR050082">
    <property type="entry name" value="RNA_methyltr_RlmE"/>
</dbReference>
<dbReference type="InterPro" id="IPR015507">
    <property type="entry name" value="rRNA-MeTfrase_E"/>
</dbReference>
<dbReference type="Gene3D" id="3.40.50.150">
    <property type="entry name" value="Vaccinia Virus protein VP39"/>
    <property type="match status" value="1"/>
</dbReference>
<keyword evidence="3 8" id="KW-0698">rRNA processing</keyword>
<dbReference type="RefSeq" id="XP_040727396.1">
    <property type="nucleotide sequence ID" value="XM_040868667.1"/>
</dbReference>
<feature type="compositionally biased region" description="Polar residues" evidence="9">
    <location>
        <begin position="511"/>
        <end position="525"/>
    </location>
</feature>
<feature type="binding site" evidence="8">
    <location>
        <position position="118"/>
    </location>
    <ligand>
        <name>S-adenosyl-L-methionine</name>
        <dbReference type="ChEBI" id="CHEBI:59789"/>
    </ligand>
</feature>
<evidence type="ECO:0000256" key="3">
    <source>
        <dbReference type="ARBA" id="ARBA00022552"/>
    </source>
</evidence>
<dbReference type="InterPro" id="IPR002877">
    <property type="entry name" value="RNA_MeTrfase_FtsJ_dom"/>
</dbReference>
<feature type="compositionally biased region" description="Basic and acidic residues" evidence="9">
    <location>
        <begin position="459"/>
        <end position="471"/>
    </location>
</feature>
<evidence type="ECO:0000256" key="5">
    <source>
        <dbReference type="ARBA" id="ARBA00022679"/>
    </source>
</evidence>
<dbReference type="SUPFAM" id="SSF53335">
    <property type="entry name" value="S-adenosyl-L-methionine-dependent methyltransferases"/>
    <property type="match status" value="1"/>
</dbReference>
<dbReference type="Proteomes" id="UP000193685">
    <property type="component" value="Unassembled WGS sequence"/>
</dbReference>
<dbReference type="HAMAP" id="MF_01547">
    <property type="entry name" value="RNA_methyltr_E"/>
    <property type="match status" value="1"/>
</dbReference>
<feature type="domain" description="DUF3381" evidence="12">
    <location>
        <begin position="235"/>
        <end position="380"/>
    </location>
</feature>
<feature type="region of interest" description="Disordered" evidence="9">
    <location>
        <begin position="354"/>
        <end position="377"/>
    </location>
</feature>
<comment type="caution">
    <text evidence="13">The sequence shown here is derived from an EMBL/GenBank/DDBJ whole genome shotgun (WGS) entry which is preliminary data.</text>
</comment>
<dbReference type="GeneID" id="63785266"/>
<feature type="compositionally biased region" description="Acidic residues" evidence="9">
    <location>
        <begin position="422"/>
        <end position="444"/>
    </location>
</feature>
<dbReference type="FunFam" id="3.40.50.150:FF:000004">
    <property type="entry name" value="AdoMet-dependent rRNA methyltransferase SPB1"/>
    <property type="match status" value="1"/>
</dbReference>
<feature type="binding site" evidence="8">
    <location>
        <position position="77"/>
    </location>
    <ligand>
        <name>S-adenosyl-L-methionine</name>
        <dbReference type="ChEBI" id="CHEBI:59789"/>
    </ligand>
</feature>
<dbReference type="PANTHER" id="PTHR10920">
    <property type="entry name" value="RIBOSOMAL RNA METHYLTRANSFERASE"/>
    <property type="match status" value="1"/>
</dbReference>
<evidence type="ECO:0000256" key="7">
    <source>
        <dbReference type="ARBA" id="ARBA00023242"/>
    </source>
</evidence>
<evidence type="ECO:0000256" key="2">
    <source>
        <dbReference type="ARBA" id="ARBA00022517"/>
    </source>
</evidence>
<accession>A0A1Y2FSD4</accession>
<dbReference type="GO" id="GO:0016435">
    <property type="term" value="F:rRNA (guanine) methyltransferase activity"/>
    <property type="evidence" value="ECO:0007669"/>
    <property type="project" value="TreeGrafter"/>
</dbReference>
<feature type="region of interest" description="Disordered" evidence="9">
    <location>
        <begin position="233"/>
        <end position="253"/>
    </location>
</feature>
<dbReference type="OrthoDB" id="1287559at2759"/>
<evidence type="ECO:0000313" key="14">
    <source>
        <dbReference type="Proteomes" id="UP000193685"/>
    </source>
</evidence>
<dbReference type="OMA" id="QRKDKYY"/>
<dbReference type="InterPro" id="IPR012920">
    <property type="entry name" value="rRNA_MeTfrase_SPB1-like_C"/>
</dbReference>
<evidence type="ECO:0000256" key="1">
    <source>
        <dbReference type="ARBA" id="ARBA00004604"/>
    </source>
</evidence>
<dbReference type="InterPro" id="IPR029063">
    <property type="entry name" value="SAM-dependent_MTases_sf"/>
</dbReference>
<evidence type="ECO:0000259" key="11">
    <source>
        <dbReference type="Pfam" id="PF07780"/>
    </source>
</evidence>
<feature type="compositionally biased region" description="Low complexity" evidence="9">
    <location>
        <begin position="563"/>
        <end position="575"/>
    </location>
</feature>
<feature type="region of interest" description="Disordered" evidence="9">
    <location>
        <begin position="422"/>
        <end position="445"/>
    </location>
</feature>
<dbReference type="GO" id="GO:0005730">
    <property type="term" value="C:nucleolus"/>
    <property type="evidence" value="ECO:0007669"/>
    <property type="project" value="UniProtKB-SubCell"/>
</dbReference>
<evidence type="ECO:0000313" key="13">
    <source>
        <dbReference type="EMBL" id="ORY86214.1"/>
    </source>
</evidence>
<evidence type="ECO:0000256" key="9">
    <source>
        <dbReference type="SAM" id="MobiDB-lite"/>
    </source>
</evidence>
<dbReference type="Pfam" id="PF11861">
    <property type="entry name" value="DUF3381"/>
    <property type="match status" value="1"/>
</dbReference>
<dbReference type="Pfam" id="PF01728">
    <property type="entry name" value="FtsJ"/>
    <property type="match status" value="1"/>
</dbReference>
<protein>
    <submittedName>
        <fullName evidence="13">Spb1 C-terminal domain-domain-containing protein</fullName>
    </submittedName>
</protein>
<feature type="binding site" evidence="8">
    <location>
        <position position="59"/>
    </location>
    <ligand>
        <name>S-adenosyl-L-methionine</name>
        <dbReference type="ChEBI" id="CHEBI:59789"/>
    </ligand>
</feature>
<dbReference type="GO" id="GO:0000466">
    <property type="term" value="P:maturation of 5.8S rRNA from tricistronic rRNA transcript (SSU-rRNA, 5.8S rRNA, LSU-rRNA)"/>
    <property type="evidence" value="ECO:0007669"/>
    <property type="project" value="TreeGrafter"/>
</dbReference>
<dbReference type="GO" id="GO:0008650">
    <property type="term" value="F:rRNA (uridine-2'-O-)-methyltransferase activity"/>
    <property type="evidence" value="ECO:0007669"/>
    <property type="project" value="TreeGrafter"/>
</dbReference>
<evidence type="ECO:0000259" key="10">
    <source>
        <dbReference type="Pfam" id="PF01728"/>
    </source>
</evidence>
<dbReference type="InterPro" id="IPR024576">
    <property type="entry name" value="rRNA_MeTfrase_Spb1_DUF3381"/>
</dbReference>
<feature type="compositionally biased region" description="Basic and acidic residues" evidence="9">
    <location>
        <begin position="585"/>
        <end position="602"/>
    </location>
</feature>
<feature type="binding site" evidence="8">
    <location>
        <position position="93"/>
    </location>
    <ligand>
        <name>S-adenosyl-L-methionine</name>
        <dbReference type="ChEBI" id="CHEBI:59789"/>
    </ligand>
</feature>
<comment type="similarity">
    <text evidence="8">Belongs to the class I-like SAM-binding methyltransferase superfamily. RNA methyltransferase RlmE family. SPB1 subfamily.</text>
</comment>
<feature type="region of interest" description="Disordered" evidence="9">
    <location>
        <begin position="543"/>
        <end position="618"/>
    </location>
</feature>
<feature type="binding site" evidence="8">
    <location>
        <position position="57"/>
    </location>
    <ligand>
        <name>S-adenosyl-L-methionine</name>
        <dbReference type="ChEBI" id="CHEBI:59789"/>
    </ligand>
</feature>
<dbReference type="HAMAP" id="MF_03163">
    <property type="entry name" value="RNA_methyltr_E_SPB1"/>
    <property type="match status" value="1"/>
</dbReference>
<feature type="compositionally biased region" description="Basic residues" evidence="9">
    <location>
        <begin position="361"/>
        <end position="371"/>
    </location>
</feature>
<evidence type="ECO:0000256" key="8">
    <source>
        <dbReference type="HAMAP-Rule" id="MF_03163"/>
    </source>
</evidence>
<evidence type="ECO:0000256" key="6">
    <source>
        <dbReference type="ARBA" id="ARBA00022691"/>
    </source>
</evidence>
<dbReference type="PANTHER" id="PTHR10920:SF13">
    <property type="entry name" value="PRE-RRNA 2'-O-RIBOSE RNA METHYLTRANSFERASE FTSJ3"/>
    <property type="match status" value="1"/>
</dbReference>
<feature type="domain" description="Ribosomal RNA methyltransferase SPB1-like C-terminal" evidence="11">
    <location>
        <begin position="585"/>
        <end position="799"/>
    </location>
</feature>
<keyword evidence="14" id="KW-1185">Reference proteome</keyword>
<dbReference type="STRING" id="56484.A0A1Y2FSD4"/>
<dbReference type="AlphaFoldDB" id="A0A1Y2FSD4"/>
<proteinExistence type="inferred from homology"/>
<organism evidence="13 14">
    <name type="scientific">Protomyces lactucae-debilis</name>
    <dbReference type="NCBI Taxonomy" id="2754530"/>
    <lineage>
        <taxon>Eukaryota</taxon>
        <taxon>Fungi</taxon>
        <taxon>Dikarya</taxon>
        <taxon>Ascomycota</taxon>
        <taxon>Taphrinomycotina</taxon>
        <taxon>Taphrinomycetes</taxon>
        <taxon>Taphrinales</taxon>
        <taxon>Protomycetaceae</taxon>
        <taxon>Protomyces</taxon>
    </lineage>
</organism>
<keyword evidence="5 8" id="KW-0808">Transferase</keyword>
<dbReference type="GO" id="GO:0000463">
    <property type="term" value="P:maturation of LSU-rRNA from tricistronic rRNA transcript (SSU-rRNA, 5.8S rRNA, LSU-rRNA)"/>
    <property type="evidence" value="ECO:0007669"/>
    <property type="project" value="TreeGrafter"/>
</dbReference>
<name>A0A1Y2FSD4_PROLT</name>
<gene>
    <name evidence="13" type="ORF">BCR37DRAFT_376760</name>
</gene>
<dbReference type="Pfam" id="PF07780">
    <property type="entry name" value="Spb1_C"/>
    <property type="match status" value="1"/>
</dbReference>
<dbReference type="InterPro" id="IPR028589">
    <property type="entry name" value="SPB1-like"/>
</dbReference>
<reference evidence="13 14" key="1">
    <citation type="submission" date="2016-07" db="EMBL/GenBank/DDBJ databases">
        <title>Pervasive Adenine N6-methylation of Active Genes in Fungi.</title>
        <authorList>
            <consortium name="DOE Joint Genome Institute"/>
            <person name="Mondo S.J."/>
            <person name="Dannebaum R.O."/>
            <person name="Kuo R.C."/>
            <person name="Labutti K."/>
            <person name="Haridas S."/>
            <person name="Kuo A."/>
            <person name="Salamov A."/>
            <person name="Ahrendt S.R."/>
            <person name="Lipzen A."/>
            <person name="Sullivan W."/>
            <person name="Andreopoulos W.B."/>
            <person name="Clum A."/>
            <person name="Lindquist E."/>
            <person name="Daum C."/>
            <person name="Ramamoorthy G.K."/>
            <person name="Gryganskyi A."/>
            <person name="Culley D."/>
            <person name="Magnuson J.K."/>
            <person name="James T.Y."/>
            <person name="O'Malley M.A."/>
            <person name="Stajich J.E."/>
            <person name="Spatafora J.W."/>
            <person name="Visel A."/>
            <person name="Grigoriev I.V."/>
        </authorList>
    </citation>
    <scope>NUCLEOTIDE SEQUENCE [LARGE SCALE GENOMIC DNA]</scope>
    <source>
        <strain evidence="13 14">12-1054</strain>
    </source>
</reference>
<sequence>MAGTQKKTAKGRLDKWYKLAKEQGYRSRAAFKLIQLAKKYNFLEKAKVVIDLCAAPGGWLQVCSKQCKPGALLIGVDLVPIKPIPNVITFAEDINSDKCRAQLRQHMKTWKADCVIHDGAPNVGTAWIQDAYSQAELVLMSLKLACEFLIPGGTFVTKVFRSKDYNALIWVLNQLFTKVEATKPQASRNVSAEIFVVCMGFKAPQKIDPKLLDPKSVFEELPDVVQNQEAKVFHPERRKRQREGYEEGNYTQHNEKPISEFINTAEPIQVLGLTHEFTFDTEEDKSYKKLDITTKEIMACCKDLQVLGKKDFRGLLKWRLAVRERMNLNTKEEEAVTEVEPLDEDAQMDQEIEQLEGTQKAKQRREKRRQNEKRQKEVVRMQMGMTAAMDIGGEQAAQGEDAMFALKDIERKGALAKVALGEEAELPESESESEEENLDLDDQLDLMYDQYRERRAERDAKFKAKRARMEKGDDEWTGIDDKKADSDDEDETVAPAEASDSDSDSDAENFVLSTSLEKDTTTPVNGLTKRASLFFDQDLFAELGDDDEDEGERSKTVSPENNAATTAKATSTKAPAKAKAKPKKIKDSAFEEVPRSQHKEGSDSDSDDEIDNPRALGKSTIDIVTAEAMTLAQQIASREKSTTDLIDDGFNRLAFYDKDGAPEWFLDDENVHNKPNLPTTKAAADALREKMRAANARPIKKILEAKGRKKQRALRTLSKINQKANVINETEDMTERQKAQSISRLLNRASKSKPKAKVSVVVASAKTRGGGRPGGVKGKYKMVDSRMKKENRALKRIAKASKKR</sequence>
<keyword evidence="4 8" id="KW-0489">Methyltransferase</keyword>
<feature type="domain" description="Ribosomal RNA methyltransferase FtsJ" evidence="10">
    <location>
        <begin position="25"/>
        <end position="201"/>
    </location>
</feature>
<feature type="region of interest" description="Disordered" evidence="9">
    <location>
        <begin position="459"/>
        <end position="528"/>
    </location>
</feature>
<comment type="subcellular location">
    <subcellularLocation>
        <location evidence="1 8">Nucleus</location>
        <location evidence="1 8">Nucleolus</location>
    </subcellularLocation>
</comment>
<feature type="active site" description="Proton acceptor" evidence="8">
    <location>
        <position position="158"/>
    </location>
</feature>
<keyword evidence="6 8" id="KW-0949">S-adenosyl-L-methionine</keyword>
<evidence type="ECO:0000259" key="12">
    <source>
        <dbReference type="Pfam" id="PF11861"/>
    </source>
</evidence>
<keyword evidence="7 8" id="KW-0539">Nucleus</keyword>
<dbReference type="EMBL" id="MCFI01000003">
    <property type="protein sequence ID" value="ORY86214.1"/>
    <property type="molecule type" value="Genomic_DNA"/>
</dbReference>
<evidence type="ECO:0000256" key="4">
    <source>
        <dbReference type="ARBA" id="ARBA00022603"/>
    </source>
</evidence>